<reference evidence="1" key="1">
    <citation type="submission" date="2020-12" db="EMBL/GenBank/DDBJ databases">
        <title>Metabolic potential, ecology and presence of endohyphal bacteria is reflected in genomic diversity of Mucoromycotina.</title>
        <authorList>
            <person name="Muszewska A."/>
            <person name="Okrasinska A."/>
            <person name="Steczkiewicz K."/>
            <person name="Drgas O."/>
            <person name="Orlowska M."/>
            <person name="Perlinska-Lenart U."/>
            <person name="Aleksandrzak-Piekarczyk T."/>
            <person name="Szatraj K."/>
            <person name="Zielenkiewicz U."/>
            <person name="Pilsyk S."/>
            <person name="Malc E."/>
            <person name="Mieczkowski P."/>
            <person name="Kruszewska J.S."/>
            <person name="Biernat P."/>
            <person name="Pawlowska J."/>
        </authorList>
    </citation>
    <scope>NUCLEOTIDE SEQUENCE</scope>
    <source>
        <strain evidence="1">WA0000051536</strain>
    </source>
</reference>
<comment type="caution">
    <text evidence="1">The sequence shown here is derived from an EMBL/GenBank/DDBJ whole genome shotgun (WGS) entry which is preliminary data.</text>
</comment>
<protein>
    <submittedName>
        <fullName evidence="1">Uncharacterized protein</fullName>
    </submittedName>
</protein>
<accession>A0A8H7QB76</accession>
<sequence>MTDFTLVAPEPLRFSNSQAESLHYAVTCSLSDDDQSYTSSSWSVLSDLAESAGSNDSSETSAYTEFQEIINSSRCAHRDSYQGNLGLITKLVQTLREHVPASPVPRSHNPLPNNATFATLAAAHSKRASSCTPSVLTSALEGYSVGKAF</sequence>
<keyword evidence="2" id="KW-1185">Reference proteome</keyword>
<dbReference type="EMBL" id="JAEPRA010000001">
    <property type="protein sequence ID" value="KAG2189297.1"/>
    <property type="molecule type" value="Genomic_DNA"/>
</dbReference>
<dbReference type="OrthoDB" id="2330342at2759"/>
<dbReference type="Proteomes" id="UP000612746">
    <property type="component" value="Unassembled WGS sequence"/>
</dbReference>
<gene>
    <name evidence="1" type="ORF">INT44_004439</name>
</gene>
<proteinExistence type="predicted"/>
<name>A0A8H7QB76_9FUNG</name>
<evidence type="ECO:0000313" key="1">
    <source>
        <dbReference type="EMBL" id="KAG2189297.1"/>
    </source>
</evidence>
<organism evidence="1 2">
    <name type="scientific">Umbelopsis vinacea</name>
    <dbReference type="NCBI Taxonomy" id="44442"/>
    <lineage>
        <taxon>Eukaryota</taxon>
        <taxon>Fungi</taxon>
        <taxon>Fungi incertae sedis</taxon>
        <taxon>Mucoromycota</taxon>
        <taxon>Mucoromycotina</taxon>
        <taxon>Umbelopsidomycetes</taxon>
        <taxon>Umbelopsidales</taxon>
        <taxon>Umbelopsidaceae</taxon>
        <taxon>Umbelopsis</taxon>
    </lineage>
</organism>
<dbReference type="AlphaFoldDB" id="A0A8H7QB76"/>
<evidence type="ECO:0000313" key="2">
    <source>
        <dbReference type="Proteomes" id="UP000612746"/>
    </source>
</evidence>